<name>A0A4R2IPX2_9PSEU</name>
<protein>
    <submittedName>
        <fullName evidence="1">Uncharacterized protein</fullName>
    </submittedName>
</protein>
<sequence length="387" mass="41238">MTGVVAASGGDTWWAWAASHLMPAGVSPNAETPYAVPSPEPATVHNQHTGPAHNVVQAGQIHSLHIHGPQQAPDDSAWLRSCWDIVATAGATVEMRYLTRDGKRLDGFLLVRVEGRDRDEVGHRVAAVRDQLGAMPGHVRAAAVTDEARTRWILEPFQPHHEGIVEVRKRLTTQRSSRADAHHPWLAAVTPLIHRRQPWQPLWSALADLPFPAMLSVGLAPFQVGPGLRSHLTARAAALTRLAQQGPPATGLWNVPSPPDEFAIAALALVSDAVRRYTDRAFVARMSLAAAGPVPGLLAELLAETVSARTVNQGFAGAGPVVVRPDPADMPTASSNLSTLNFAPLAAYAQGNLPDAVGELERVLGAIVDLDEAAAAFRLPYESAVFG</sequence>
<comment type="caution">
    <text evidence="1">The sequence shown here is derived from an EMBL/GenBank/DDBJ whole genome shotgun (WGS) entry which is preliminary data.</text>
</comment>
<dbReference type="OrthoDB" id="3665323at2"/>
<proteinExistence type="predicted"/>
<dbReference type="AlphaFoldDB" id="A0A4R2IPX2"/>
<keyword evidence="2" id="KW-1185">Reference proteome</keyword>
<dbReference type="Proteomes" id="UP000295680">
    <property type="component" value="Unassembled WGS sequence"/>
</dbReference>
<reference evidence="1 2" key="1">
    <citation type="submission" date="2019-03" db="EMBL/GenBank/DDBJ databases">
        <title>Genomic Encyclopedia of Type Strains, Phase IV (KMG-IV): sequencing the most valuable type-strain genomes for metagenomic binning, comparative biology and taxonomic classification.</title>
        <authorList>
            <person name="Goeker M."/>
        </authorList>
    </citation>
    <scope>NUCLEOTIDE SEQUENCE [LARGE SCALE GENOMIC DNA]</scope>
    <source>
        <strain evidence="1 2">DSM 45934</strain>
    </source>
</reference>
<dbReference type="EMBL" id="SLWS01000017">
    <property type="protein sequence ID" value="TCO47411.1"/>
    <property type="molecule type" value="Genomic_DNA"/>
</dbReference>
<organism evidence="1 2">
    <name type="scientific">Actinocrispum wychmicini</name>
    <dbReference type="NCBI Taxonomy" id="1213861"/>
    <lineage>
        <taxon>Bacteria</taxon>
        <taxon>Bacillati</taxon>
        <taxon>Actinomycetota</taxon>
        <taxon>Actinomycetes</taxon>
        <taxon>Pseudonocardiales</taxon>
        <taxon>Pseudonocardiaceae</taxon>
        <taxon>Actinocrispum</taxon>
    </lineage>
</organism>
<accession>A0A4R2IPX2</accession>
<evidence type="ECO:0000313" key="2">
    <source>
        <dbReference type="Proteomes" id="UP000295680"/>
    </source>
</evidence>
<evidence type="ECO:0000313" key="1">
    <source>
        <dbReference type="EMBL" id="TCO47411.1"/>
    </source>
</evidence>
<dbReference type="RefSeq" id="WP_132125700.1">
    <property type="nucleotide sequence ID" value="NZ_SLWS01000017.1"/>
</dbReference>
<gene>
    <name evidence="1" type="ORF">EV192_117151</name>
</gene>